<dbReference type="VEuPathDB" id="VectorBase:GBRI041891"/>
<evidence type="ECO:0000256" key="3">
    <source>
        <dbReference type="ARBA" id="ARBA00022759"/>
    </source>
</evidence>
<reference evidence="6" key="2">
    <citation type="submission" date="2020-05" db="UniProtKB">
        <authorList>
            <consortium name="EnsemblMetazoa"/>
        </authorList>
    </citation>
    <scope>IDENTIFICATION</scope>
    <source>
        <strain evidence="6">IAEA</strain>
    </source>
</reference>
<dbReference type="Gene3D" id="3.40.570.10">
    <property type="entry name" value="Extracellular Endonuclease, subunit A"/>
    <property type="match status" value="1"/>
</dbReference>
<comment type="similarity">
    <text evidence="1">Belongs to the DNA/RNA non-specific endonuclease family.</text>
</comment>
<dbReference type="GO" id="GO:0000014">
    <property type="term" value="F:single-stranded DNA endodeoxyribonuclease activity"/>
    <property type="evidence" value="ECO:0007669"/>
    <property type="project" value="TreeGrafter"/>
</dbReference>
<dbReference type="InterPro" id="IPR040255">
    <property type="entry name" value="Non-specific_endonuclease"/>
</dbReference>
<dbReference type="InterPro" id="IPR001604">
    <property type="entry name" value="Endo_G_ENPP1-like_dom"/>
</dbReference>
<dbReference type="GO" id="GO:0006309">
    <property type="term" value="P:apoptotic DNA fragmentation"/>
    <property type="evidence" value="ECO:0007669"/>
    <property type="project" value="TreeGrafter"/>
</dbReference>
<keyword evidence="3" id="KW-0255">Endonuclease</keyword>
<dbReference type="InterPro" id="IPR044929">
    <property type="entry name" value="DNA/RNA_non-sp_Endonuclease_sf"/>
</dbReference>
<dbReference type="SUPFAM" id="SSF54060">
    <property type="entry name" value="His-Me finger endonucleases"/>
    <property type="match status" value="1"/>
</dbReference>
<organism evidence="6 7">
    <name type="scientific">Glossina brevipalpis</name>
    <dbReference type="NCBI Taxonomy" id="37001"/>
    <lineage>
        <taxon>Eukaryota</taxon>
        <taxon>Metazoa</taxon>
        <taxon>Ecdysozoa</taxon>
        <taxon>Arthropoda</taxon>
        <taxon>Hexapoda</taxon>
        <taxon>Insecta</taxon>
        <taxon>Pterygota</taxon>
        <taxon>Neoptera</taxon>
        <taxon>Endopterygota</taxon>
        <taxon>Diptera</taxon>
        <taxon>Brachycera</taxon>
        <taxon>Muscomorpha</taxon>
        <taxon>Hippoboscoidea</taxon>
        <taxon>Glossinidae</taxon>
        <taxon>Glossina</taxon>
    </lineage>
</organism>
<keyword evidence="3" id="KW-0378">Hydrolase</keyword>
<keyword evidence="7" id="KW-1185">Reference proteome</keyword>
<keyword evidence="2" id="KW-0540">Nuclease</keyword>
<dbReference type="GO" id="GO:0046872">
    <property type="term" value="F:metal ion binding"/>
    <property type="evidence" value="ECO:0007669"/>
    <property type="project" value="InterPro"/>
</dbReference>
<evidence type="ECO:0000313" key="6">
    <source>
        <dbReference type="EnsemblMetazoa" id="GBRI041891-PA"/>
    </source>
</evidence>
<dbReference type="Pfam" id="PF01223">
    <property type="entry name" value="Endonuclease_NS"/>
    <property type="match status" value="1"/>
</dbReference>
<dbReference type="AlphaFoldDB" id="A0A1A9X2H5"/>
<keyword evidence="4" id="KW-0732">Signal</keyword>
<dbReference type="GO" id="GO:0005743">
    <property type="term" value="C:mitochondrial inner membrane"/>
    <property type="evidence" value="ECO:0007669"/>
    <property type="project" value="TreeGrafter"/>
</dbReference>
<accession>A0A1A9X2H5</accession>
<dbReference type="GO" id="GO:0004521">
    <property type="term" value="F:RNA endonuclease activity"/>
    <property type="evidence" value="ECO:0007669"/>
    <property type="project" value="TreeGrafter"/>
</dbReference>
<evidence type="ECO:0000256" key="2">
    <source>
        <dbReference type="ARBA" id="ARBA00022722"/>
    </source>
</evidence>
<dbReference type="Proteomes" id="UP000091820">
    <property type="component" value="Unassembled WGS sequence"/>
</dbReference>
<name>A0A1A9X2H5_9MUSC</name>
<dbReference type="InterPro" id="IPR044925">
    <property type="entry name" value="His-Me_finger_sf"/>
</dbReference>
<feature type="chain" id="PRO_5008400960" description="DNA/RNA non-specific endonuclease/pyrophosphatase/phosphodiesterase domain-containing protein" evidence="4">
    <location>
        <begin position="21"/>
        <end position="299"/>
    </location>
</feature>
<evidence type="ECO:0000256" key="4">
    <source>
        <dbReference type="SAM" id="SignalP"/>
    </source>
</evidence>
<protein>
    <recommendedName>
        <fullName evidence="5">DNA/RNA non-specific endonuclease/pyrophosphatase/phosphodiesterase domain-containing protein</fullName>
    </recommendedName>
</protein>
<feature type="domain" description="DNA/RNA non-specific endonuclease/pyrophosphatase/phosphodiesterase" evidence="5">
    <location>
        <begin position="127"/>
        <end position="288"/>
    </location>
</feature>
<evidence type="ECO:0000256" key="1">
    <source>
        <dbReference type="ARBA" id="ARBA00010052"/>
    </source>
</evidence>
<proteinExistence type="inferred from homology"/>
<dbReference type="GO" id="GO:0005634">
    <property type="term" value="C:nucleus"/>
    <property type="evidence" value="ECO:0007669"/>
    <property type="project" value="TreeGrafter"/>
</dbReference>
<dbReference type="EnsemblMetazoa" id="GBRI041891-RA">
    <property type="protein sequence ID" value="GBRI041891-PA"/>
    <property type="gene ID" value="GBRI041891"/>
</dbReference>
<dbReference type="GO" id="GO:0003676">
    <property type="term" value="F:nucleic acid binding"/>
    <property type="evidence" value="ECO:0007669"/>
    <property type="project" value="InterPro"/>
</dbReference>
<reference evidence="7" key="1">
    <citation type="submission" date="2014-03" db="EMBL/GenBank/DDBJ databases">
        <authorList>
            <person name="Aksoy S."/>
            <person name="Warren W."/>
            <person name="Wilson R.K."/>
        </authorList>
    </citation>
    <scope>NUCLEOTIDE SEQUENCE [LARGE SCALE GENOMIC DNA]</scope>
    <source>
        <strain evidence="7">IAEA</strain>
    </source>
</reference>
<dbReference type="PANTHER" id="PTHR13966:SF17">
    <property type="entry name" value="ENDONUCLEASE-RELATED"/>
    <property type="match status" value="1"/>
</dbReference>
<feature type="signal peptide" evidence="4">
    <location>
        <begin position="1"/>
        <end position="20"/>
    </location>
</feature>
<evidence type="ECO:0000313" key="7">
    <source>
        <dbReference type="Proteomes" id="UP000091820"/>
    </source>
</evidence>
<dbReference type="STRING" id="37001.A0A1A9X2H5"/>
<evidence type="ECO:0000259" key="5">
    <source>
        <dbReference type="Pfam" id="PF01223"/>
    </source>
</evidence>
<sequence length="299" mass="33783">MSVLYGLLILAFLRNSYVTGQCTINIPGDISGLEAPVILVKNGNDMKLFKPEEKTTTYSQGTELLLACTGAGNRLKSNGQETAKMTCKGKQFKGNGKETLKDMSCTTIPEAVVQETKRRCMGNDYPLYEAGYKVNGKFYGSVYEICYNGKTQGGGYTHNYIYGRTWSSKFPEKPYDHYASRDSKIDAELDNLYDKETQKELFKDVKIYGKPLVDDKHYFTQGQLTPDTSIITGADKLSTYDYANIAPMFKDIYDGNVWRYENMTQELADQRQSTFEEYTGGFYTLEAEKNPPVYSSKVD</sequence>
<dbReference type="PANTHER" id="PTHR13966">
    <property type="entry name" value="ENDONUCLEASE RELATED"/>
    <property type="match status" value="1"/>
</dbReference>